<reference evidence="1 2" key="1">
    <citation type="submission" date="2020-08" db="EMBL/GenBank/DDBJ databases">
        <title>Genomic Encyclopedia of Type Strains, Phase IV (KMG-IV): sequencing the most valuable type-strain genomes for metagenomic binning, comparative biology and taxonomic classification.</title>
        <authorList>
            <person name="Goeker M."/>
        </authorList>
    </citation>
    <scope>NUCLEOTIDE SEQUENCE [LARGE SCALE GENOMIC DNA]</scope>
    <source>
        <strain evidence="1 2">DSM 17498</strain>
    </source>
</reference>
<organism evidence="1 2">
    <name type="scientific">Afipia massiliensis</name>
    <dbReference type="NCBI Taxonomy" id="211460"/>
    <lineage>
        <taxon>Bacteria</taxon>
        <taxon>Pseudomonadati</taxon>
        <taxon>Pseudomonadota</taxon>
        <taxon>Alphaproteobacteria</taxon>
        <taxon>Hyphomicrobiales</taxon>
        <taxon>Nitrobacteraceae</taxon>
        <taxon>Afipia</taxon>
    </lineage>
</organism>
<name>A0A840NAL4_9BRAD</name>
<gene>
    <name evidence="1" type="ORF">HNQ36_004738</name>
</gene>
<evidence type="ECO:0000313" key="1">
    <source>
        <dbReference type="EMBL" id="MBB5054731.1"/>
    </source>
</evidence>
<accession>A0A840NAL4</accession>
<comment type="caution">
    <text evidence="1">The sequence shown here is derived from an EMBL/GenBank/DDBJ whole genome shotgun (WGS) entry which is preliminary data.</text>
</comment>
<sequence length="99" mass="9720">MVMFAVGVTGVRVIGVGVISMLLAVGASRAAGLGAGAEGFIHDLLDGSRAAAAFGAAAQTAIDLPSGAREVLGLGHNVTHVVVSQDVAGTNNHGCLENL</sequence>
<dbReference type="AlphaFoldDB" id="A0A840NAL4"/>
<protein>
    <submittedName>
        <fullName evidence="1">Uncharacterized protein</fullName>
    </submittedName>
</protein>
<dbReference type="Proteomes" id="UP000521227">
    <property type="component" value="Unassembled WGS sequence"/>
</dbReference>
<proteinExistence type="predicted"/>
<evidence type="ECO:0000313" key="2">
    <source>
        <dbReference type="Proteomes" id="UP000521227"/>
    </source>
</evidence>
<dbReference type="EMBL" id="JACHIJ010000008">
    <property type="protein sequence ID" value="MBB5054731.1"/>
    <property type="molecule type" value="Genomic_DNA"/>
</dbReference>